<proteinExistence type="inferred from homology"/>
<dbReference type="PANTHER" id="PTHR13058">
    <property type="entry name" value="THREE PRIME REPAIR EXONUCLEASE 1, 2"/>
    <property type="match status" value="1"/>
</dbReference>
<dbReference type="GO" id="GO:0005737">
    <property type="term" value="C:cytoplasm"/>
    <property type="evidence" value="ECO:0007669"/>
    <property type="project" value="TreeGrafter"/>
</dbReference>
<reference evidence="11" key="1">
    <citation type="submission" date="2025-08" db="UniProtKB">
        <authorList>
            <consortium name="Ensembl"/>
        </authorList>
    </citation>
    <scope>IDENTIFICATION</scope>
</reference>
<dbReference type="AlphaFoldDB" id="A0A8D0CB51"/>
<dbReference type="Gene3D" id="3.30.420.10">
    <property type="entry name" value="Ribonuclease H-like superfamily/Ribonuclease H"/>
    <property type="match status" value="1"/>
</dbReference>
<evidence type="ECO:0000256" key="6">
    <source>
        <dbReference type="ARBA" id="ARBA00022801"/>
    </source>
</evidence>
<evidence type="ECO:0000256" key="4">
    <source>
        <dbReference type="ARBA" id="ARBA00022722"/>
    </source>
</evidence>
<evidence type="ECO:0000256" key="3">
    <source>
        <dbReference type="ARBA" id="ARBA00012115"/>
    </source>
</evidence>
<dbReference type="GO" id="GO:0000287">
    <property type="term" value="F:magnesium ion binding"/>
    <property type="evidence" value="ECO:0007669"/>
    <property type="project" value="Ensembl"/>
</dbReference>
<evidence type="ECO:0000313" key="11">
    <source>
        <dbReference type="Ensembl" id="ENSSMRP00000020064.1"/>
    </source>
</evidence>
<comment type="catalytic activity">
    <reaction evidence="1">
        <text>Exonucleolytic cleavage in the 3'- to 5'-direction to yield nucleoside 5'-phosphates.</text>
        <dbReference type="EC" id="3.1.11.2"/>
    </reaction>
</comment>
<keyword evidence="6" id="KW-0378">Hydrolase</keyword>
<keyword evidence="12" id="KW-1185">Reference proteome</keyword>
<comment type="cofactor">
    <cofactor evidence="2">
        <name>Mg(2+)</name>
        <dbReference type="ChEBI" id="CHEBI:18420"/>
    </cofactor>
</comment>
<evidence type="ECO:0000256" key="1">
    <source>
        <dbReference type="ARBA" id="ARBA00000493"/>
    </source>
</evidence>
<keyword evidence="8" id="KW-0460">Magnesium</keyword>
<comment type="similarity">
    <text evidence="9">Belongs to the exonuclease superfamily. TREX family.</text>
</comment>
<feature type="domain" description="Exonuclease" evidence="10">
    <location>
        <begin position="38"/>
        <end position="231"/>
    </location>
</feature>
<organism evidence="11 12">
    <name type="scientific">Salvator merianae</name>
    <name type="common">Argentine black and white tegu</name>
    <name type="synonym">Tupinambis merianae</name>
    <dbReference type="NCBI Taxonomy" id="96440"/>
    <lineage>
        <taxon>Eukaryota</taxon>
        <taxon>Metazoa</taxon>
        <taxon>Chordata</taxon>
        <taxon>Craniata</taxon>
        <taxon>Vertebrata</taxon>
        <taxon>Euteleostomi</taxon>
        <taxon>Lepidosauria</taxon>
        <taxon>Squamata</taxon>
        <taxon>Bifurcata</taxon>
        <taxon>Unidentata</taxon>
        <taxon>Episquamata</taxon>
        <taxon>Laterata</taxon>
        <taxon>Teiioidea</taxon>
        <taxon>Teiidae</taxon>
        <taxon>Salvator</taxon>
    </lineage>
</organism>
<evidence type="ECO:0000313" key="12">
    <source>
        <dbReference type="Proteomes" id="UP000694421"/>
    </source>
</evidence>
<sequence length="248" mass="28226">MLLSVFWRRASRCAQRKHRWFCWGSFRRAMAVLQNFQTFVFLDVETTGLRRDQPHVSELCLFAVHRFSLQSVLLDLPNIPRLPRIIDKLVLCIDPQKPFIPAAEEITGLCNRTLEENCKSGFNKAVVEAVDGFLNRQAGPVCLVAHNGLDFDFPLLRAELQQVGSDLPPNVGCLDTLLAFKDMEKSAHMRFRLGDLYYDFYEEEPAAAHSAEGDVVSLLLVFLARAPELMTWAALNACTWEQIQPMKI</sequence>
<dbReference type="InterPro" id="IPR040393">
    <property type="entry name" value="TREX1/2"/>
</dbReference>
<accession>A0A8D0CB51</accession>
<dbReference type="Proteomes" id="UP000694421">
    <property type="component" value="Unplaced"/>
</dbReference>
<evidence type="ECO:0000259" key="10">
    <source>
        <dbReference type="SMART" id="SM00479"/>
    </source>
</evidence>
<evidence type="ECO:0000256" key="8">
    <source>
        <dbReference type="ARBA" id="ARBA00022842"/>
    </source>
</evidence>
<evidence type="ECO:0000256" key="2">
    <source>
        <dbReference type="ARBA" id="ARBA00001946"/>
    </source>
</evidence>
<evidence type="ECO:0000256" key="9">
    <source>
        <dbReference type="ARBA" id="ARBA00025769"/>
    </source>
</evidence>
<reference evidence="11" key="2">
    <citation type="submission" date="2025-09" db="UniProtKB">
        <authorList>
            <consortium name="Ensembl"/>
        </authorList>
    </citation>
    <scope>IDENTIFICATION</scope>
</reference>
<dbReference type="InterPro" id="IPR036397">
    <property type="entry name" value="RNaseH_sf"/>
</dbReference>
<dbReference type="PANTHER" id="PTHR13058:SF24">
    <property type="entry name" value="THREE PRIME REPAIR EXONUCLEASE 2"/>
    <property type="match status" value="1"/>
</dbReference>
<evidence type="ECO:0000256" key="5">
    <source>
        <dbReference type="ARBA" id="ARBA00022723"/>
    </source>
</evidence>
<dbReference type="GO" id="GO:0003676">
    <property type="term" value="F:nucleic acid binding"/>
    <property type="evidence" value="ECO:0007669"/>
    <property type="project" value="InterPro"/>
</dbReference>
<keyword evidence="4" id="KW-0540">Nuclease</keyword>
<dbReference type="EC" id="3.1.11.2" evidence="3"/>
<dbReference type="InterPro" id="IPR012337">
    <property type="entry name" value="RNaseH-like_sf"/>
</dbReference>
<evidence type="ECO:0000256" key="7">
    <source>
        <dbReference type="ARBA" id="ARBA00022839"/>
    </source>
</evidence>
<dbReference type="Pfam" id="PF00929">
    <property type="entry name" value="RNase_T"/>
    <property type="match status" value="1"/>
</dbReference>
<dbReference type="OMA" id="WAHVEPM"/>
<dbReference type="InterPro" id="IPR013520">
    <property type="entry name" value="Ribonucl_H"/>
</dbReference>
<dbReference type="SUPFAM" id="SSF53098">
    <property type="entry name" value="Ribonuclease H-like"/>
    <property type="match status" value="1"/>
</dbReference>
<dbReference type="GeneTree" id="ENSGT00390000012715"/>
<dbReference type="Ensembl" id="ENSSMRT00000023537.1">
    <property type="protein sequence ID" value="ENSSMRP00000020064.1"/>
    <property type="gene ID" value="ENSSMRG00000015645.1"/>
</dbReference>
<dbReference type="GO" id="GO:0042803">
    <property type="term" value="F:protein homodimerization activity"/>
    <property type="evidence" value="ECO:0007669"/>
    <property type="project" value="Ensembl"/>
</dbReference>
<dbReference type="SMART" id="SM00479">
    <property type="entry name" value="EXOIII"/>
    <property type="match status" value="1"/>
</dbReference>
<dbReference type="GO" id="GO:0006308">
    <property type="term" value="P:DNA catabolic process"/>
    <property type="evidence" value="ECO:0007669"/>
    <property type="project" value="TreeGrafter"/>
</dbReference>
<keyword evidence="7" id="KW-0269">Exonuclease</keyword>
<dbReference type="GO" id="GO:0008311">
    <property type="term" value="F:double-stranded DNA 3'-5' DNA exonuclease activity"/>
    <property type="evidence" value="ECO:0007669"/>
    <property type="project" value="UniProtKB-EC"/>
</dbReference>
<name>A0A8D0CB51_SALMN</name>
<keyword evidence="5" id="KW-0479">Metal-binding</keyword>
<protein>
    <recommendedName>
        <fullName evidence="3">exodeoxyribonuclease III</fullName>
        <ecNumber evidence="3">3.1.11.2</ecNumber>
    </recommendedName>
</protein>